<keyword evidence="2" id="KW-1185">Reference proteome</keyword>
<sequence>MNFQKYCDLISDDQKVKAEKTLLLTYTNSKGEAFSISPESIKSFLCFLLDNYEAVHSVWAKVPTRKEYIYQYEEKSYREIYKSATDDGIKIISSAGRSQTKALTKLIAKLIGFLTSIPYQSPEVNTFFEEKHLRLALDKWSDFVGRESSNKEKLSAVNIKEQFRSWMINKGLSARTASSYSGAGVTYCDKYINDINANVSSFYQLNSEQVLNALKELGKVGEWLQADKSGNSMYSAACKKLAEFLAEKSYISYTSLSKSFLLLAGVSGTGKTRFVREQAKTSGQFAETYCLTSVRPDWHEPSDLLGYISRLNGTAEYITTDVLQFIAKAWRAIADTKSADSGLNVEVQNIEDLGERLVITGERDALEQVSPYWLCLDEMNLAPVEQYFADYLSVLETREWRWTGDSFTYNSDALLNPATIKEVADIGKLREALGFNSEEYNELWGLICQYGLGIPFNLMVAGTVNMDETTHGFSRKVIDRALSFDFGVFFPNHYDDFFTPTSCNKRLSYPIWSNASKADLANTFDVDGTKTVAFLSAINTVLKSTPFELAFRALNELLLAVASSQPQDDLTLKAVWDDFMMCKVLPRIEGDADKLTTSDGKALLPELSSVLANQLDPIWLAPATDEANQRPDLYREKIVADGANDEEKVLLIPCRSKAKLKWMSDRLASATFTSFWP</sequence>
<dbReference type="EMBL" id="JAPTGG010000011">
    <property type="protein sequence ID" value="MCZ0866204.1"/>
    <property type="molecule type" value="Genomic_DNA"/>
</dbReference>
<protein>
    <recommendedName>
        <fullName evidence="3">Restriction endonuclease</fullName>
    </recommendedName>
</protein>
<comment type="caution">
    <text evidence="1">The sequence shown here is derived from an EMBL/GenBank/DDBJ whole genome shotgun (WGS) entry which is preliminary data.</text>
</comment>
<reference evidence="1 2" key="1">
    <citation type="submission" date="2022-12" db="EMBL/GenBank/DDBJ databases">
        <title>Dasania phycosphaerae sp. nov., isolated from particulate material of the south coast of Korea.</title>
        <authorList>
            <person name="Jiang Y."/>
        </authorList>
    </citation>
    <scope>NUCLEOTIDE SEQUENCE [LARGE SCALE GENOMIC DNA]</scope>
    <source>
        <strain evidence="1 2">GY-19</strain>
    </source>
</reference>
<dbReference type="SUPFAM" id="SSF52540">
    <property type="entry name" value="P-loop containing nucleoside triphosphate hydrolases"/>
    <property type="match status" value="1"/>
</dbReference>
<evidence type="ECO:0000313" key="2">
    <source>
        <dbReference type="Proteomes" id="UP001069090"/>
    </source>
</evidence>
<name>A0A9J6RNW9_9GAMM</name>
<accession>A0A9J6RNW9</accession>
<dbReference type="InterPro" id="IPR027417">
    <property type="entry name" value="P-loop_NTPase"/>
</dbReference>
<proteinExistence type="predicted"/>
<dbReference type="AlphaFoldDB" id="A0A9J6RNW9"/>
<organism evidence="1 2">
    <name type="scientific">Dasania phycosphaerae</name>
    <dbReference type="NCBI Taxonomy" id="2950436"/>
    <lineage>
        <taxon>Bacteria</taxon>
        <taxon>Pseudomonadati</taxon>
        <taxon>Pseudomonadota</taxon>
        <taxon>Gammaproteobacteria</taxon>
        <taxon>Cellvibrionales</taxon>
        <taxon>Spongiibacteraceae</taxon>
        <taxon>Dasania</taxon>
    </lineage>
</organism>
<dbReference type="RefSeq" id="WP_258332367.1">
    <property type="nucleotide sequence ID" value="NZ_JAPTGG010000011.1"/>
</dbReference>
<gene>
    <name evidence="1" type="ORF">O0V09_13420</name>
</gene>
<evidence type="ECO:0000313" key="1">
    <source>
        <dbReference type="EMBL" id="MCZ0866204.1"/>
    </source>
</evidence>
<dbReference type="Proteomes" id="UP001069090">
    <property type="component" value="Unassembled WGS sequence"/>
</dbReference>
<dbReference type="Gene3D" id="3.40.50.300">
    <property type="entry name" value="P-loop containing nucleotide triphosphate hydrolases"/>
    <property type="match status" value="1"/>
</dbReference>
<evidence type="ECO:0008006" key="3">
    <source>
        <dbReference type="Google" id="ProtNLM"/>
    </source>
</evidence>